<evidence type="ECO:0000256" key="1">
    <source>
        <dbReference type="SAM" id="Phobius"/>
    </source>
</evidence>
<evidence type="ECO:0000313" key="2">
    <source>
        <dbReference type="EMBL" id="OAD72579.1"/>
    </source>
</evidence>
<evidence type="ECO:0000313" key="3">
    <source>
        <dbReference type="Proteomes" id="UP000077315"/>
    </source>
</evidence>
<sequence length="205" mass="23442">MALVSIKAYRHTRFFLLEYVLTISFNLSKSSQLMSTVTVLTYISNHSHRHTSLFEPLVTLSCIFPYFLRQRSAIKVSLSIKILSLFTTRANDQYSAAHFGLYSFNRQVQNLWLCSTSWAVVGVKDHCLTLIHMLQLIPGISILLSIVGHSYICLFSFVFFHLSFFTISTAKSNAKKLSLYQGLQTSPIIKISGSHIIYLHMYLFQ</sequence>
<reference evidence="3" key="1">
    <citation type="submission" date="2015-06" db="EMBL/GenBank/DDBJ databases">
        <title>Expansion of signal transduction pathways in fungi by whole-genome duplication.</title>
        <authorList>
            <consortium name="DOE Joint Genome Institute"/>
            <person name="Corrochano L.M."/>
            <person name="Kuo A."/>
            <person name="Marcet-Houben M."/>
            <person name="Polaino S."/>
            <person name="Salamov A."/>
            <person name="Villalobos J.M."/>
            <person name="Alvarez M.I."/>
            <person name="Avalos J."/>
            <person name="Benito E.P."/>
            <person name="Benoit I."/>
            <person name="Burger G."/>
            <person name="Camino L.P."/>
            <person name="Canovas D."/>
            <person name="Cerda-Olmedo E."/>
            <person name="Cheng J.-F."/>
            <person name="Dominguez A."/>
            <person name="Elias M."/>
            <person name="Eslava A.P."/>
            <person name="Glaser F."/>
            <person name="Grimwood J."/>
            <person name="Gutierrez G."/>
            <person name="Heitman J."/>
            <person name="Henrissat B."/>
            <person name="Iturriaga E.A."/>
            <person name="Lang B.F."/>
            <person name="Lavin J.L."/>
            <person name="Lee S."/>
            <person name="Li W."/>
            <person name="Lindquist E."/>
            <person name="Lopez-Garcia S."/>
            <person name="Luque E.M."/>
            <person name="Marcos A.T."/>
            <person name="Martin J."/>
            <person name="McCluskey K."/>
            <person name="Medina H.R."/>
            <person name="Miralles-Duran A."/>
            <person name="Miyazaki A."/>
            <person name="Munoz-Torres E."/>
            <person name="Oguiza J.A."/>
            <person name="Ohm R."/>
            <person name="Olmedo M."/>
            <person name="Orejas M."/>
            <person name="Ortiz-Castellanos L."/>
            <person name="Pisabarro A.G."/>
            <person name="Rodriguez-Romero J."/>
            <person name="Ruiz-Herrera J."/>
            <person name="Ruiz-Vazquez R."/>
            <person name="Sanz C."/>
            <person name="Schackwitz W."/>
            <person name="Schmutz J."/>
            <person name="Shahriari M."/>
            <person name="Shelest E."/>
            <person name="Silva-Franco F."/>
            <person name="Soanes D."/>
            <person name="Syed K."/>
            <person name="Tagua V.G."/>
            <person name="Talbot N.J."/>
            <person name="Thon M."/>
            <person name="De vries R.P."/>
            <person name="Wiebenga A."/>
            <person name="Yadav J.S."/>
            <person name="Braun E.L."/>
            <person name="Baker S."/>
            <person name="Garre V."/>
            <person name="Horwitz B."/>
            <person name="Torres-Martinez S."/>
            <person name="Idnurm A."/>
            <person name="Herrera-Estrella A."/>
            <person name="Gabaldon T."/>
            <person name="Grigoriev I.V."/>
        </authorList>
    </citation>
    <scope>NUCLEOTIDE SEQUENCE [LARGE SCALE GENOMIC DNA]</scope>
    <source>
        <strain evidence="3">NRRL 1555(-)</strain>
    </source>
</reference>
<accession>A0A162N8P2</accession>
<keyword evidence="1" id="KW-0812">Transmembrane</keyword>
<gene>
    <name evidence="2" type="ORF">PHYBLDRAFT_169707</name>
</gene>
<dbReference type="InParanoid" id="A0A162N8P2"/>
<organism evidence="2 3">
    <name type="scientific">Phycomyces blakesleeanus (strain ATCC 8743b / DSM 1359 / FGSC 10004 / NBRC 33097 / NRRL 1555)</name>
    <dbReference type="NCBI Taxonomy" id="763407"/>
    <lineage>
        <taxon>Eukaryota</taxon>
        <taxon>Fungi</taxon>
        <taxon>Fungi incertae sedis</taxon>
        <taxon>Mucoromycota</taxon>
        <taxon>Mucoromycotina</taxon>
        <taxon>Mucoromycetes</taxon>
        <taxon>Mucorales</taxon>
        <taxon>Phycomycetaceae</taxon>
        <taxon>Phycomyces</taxon>
    </lineage>
</organism>
<protein>
    <submittedName>
        <fullName evidence="2">Uncharacterized protein</fullName>
    </submittedName>
</protein>
<name>A0A162N8P2_PHYB8</name>
<dbReference type="RefSeq" id="XP_018290619.1">
    <property type="nucleotide sequence ID" value="XM_018436139.1"/>
</dbReference>
<dbReference type="Proteomes" id="UP000077315">
    <property type="component" value="Unassembled WGS sequence"/>
</dbReference>
<keyword evidence="1" id="KW-0472">Membrane</keyword>
<dbReference type="AlphaFoldDB" id="A0A162N8P2"/>
<keyword evidence="1" id="KW-1133">Transmembrane helix</keyword>
<dbReference type="EMBL" id="KV440983">
    <property type="protein sequence ID" value="OAD72579.1"/>
    <property type="molecule type" value="Genomic_DNA"/>
</dbReference>
<dbReference type="GeneID" id="28997045"/>
<proteinExistence type="predicted"/>
<keyword evidence="3" id="KW-1185">Reference proteome</keyword>
<dbReference type="VEuPathDB" id="FungiDB:PHYBLDRAFT_169707"/>
<feature type="transmembrane region" description="Helical" evidence="1">
    <location>
        <begin position="142"/>
        <end position="167"/>
    </location>
</feature>